<keyword evidence="2" id="KW-1185">Reference proteome</keyword>
<gene>
    <name evidence="1" type="ORF">L1987_61821</name>
</gene>
<name>A0ACB9C8N9_9ASTR</name>
<evidence type="ECO:0000313" key="2">
    <source>
        <dbReference type="Proteomes" id="UP001056120"/>
    </source>
</evidence>
<reference evidence="1 2" key="2">
    <citation type="journal article" date="2022" name="Mol. Ecol. Resour.">
        <title>The genomes of chicory, endive, great burdock and yacon provide insights into Asteraceae paleo-polyploidization history and plant inulin production.</title>
        <authorList>
            <person name="Fan W."/>
            <person name="Wang S."/>
            <person name="Wang H."/>
            <person name="Wang A."/>
            <person name="Jiang F."/>
            <person name="Liu H."/>
            <person name="Zhao H."/>
            <person name="Xu D."/>
            <person name="Zhang Y."/>
        </authorList>
    </citation>
    <scope>NUCLEOTIDE SEQUENCE [LARGE SCALE GENOMIC DNA]</scope>
    <source>
        <strain evidence="2">cv. Yunnan</strain>
        <tissue evidence="1">Leaves</tissue>
    </source>
</reference>
<evidence type="ECO:0000313" key="1">
    <source>
        <dbReference type="EMBL" id="KAI3730649.1"/>
    </source>
</evidence>
<reference evidence="2" key="1">
    <citation type="journal article" date="2022" name="Mol. Ecol. Resour.">
        <title>The genomes of chicory, endive, great burdock and yacon provide insights into Asteraceae palaeo-polyploidization history and plant inulin production.</title>
        <authorList>
            <person name="Fan W."/>
            <person name="Wang S."/>
            <person name="Wang H."/>
            <person name="Wang A."/>
            <person name="Jiang F."/>
            <person name="Liu H."/>
            <person name="Zhao H."/>
            <person name="Xu D."/>
            <person name="Zhang Y."/>
        </authorList>
    </citation>
    <scope>NUCLEOTIDE SEQUENCE [LARGE SCALE GENOMIC DNA]</scope>
    <source>
        <strain evidence="2">cv. Yunnan</strain>
    </source>
</reference>
<sequence length="141" mass="15434">MASKIYQILSTLFFLYTTLNYSTTVVGQECPYPCYPPPIGGGNGGYQGGVGNNQPTTTYSPPSQTGNYPPPSTLFPYNHPNPNYYSGGPPPPDPVVPWFPYYSQKPAHSTDQPSSTGSRMRSTAVIFFISFLLFSLLLLVH</sequence>
<dbReference type="Proteomes" id="UP001056120">
    <property type="component" value="Linkage Group LG21"/>
</dbReference>
<comment type="caution">
    <text evidence="1">The sequence shown here is derived from an EMBL/GenBank/DDBJ whole genome shotgun (WGS) entry which is preliminary data.</text>
</comment>
<protein>
    <submittedName>
        <fullName evidence="1">Uncharacterized protein</fullName>
    </submittedName>
</protein>
<dbReference type="EMBL" id="CM042038">
    <property type="protein sequence ID" value="KAI3730649.1"/>
    <property type="molecule type" value="Genomic_DNA"/>
</dbReference>
<organism evidence="1 2">
    <name type="scientific">Smallanthus sonchifolius</name>
    <dbReference type="NCBI Taxonomy" id="185202"/>
    <lineage>
        <taxon>Eukaryota</taxon>
        <taxon>Viridiplantae</taxon>
        <taxon>Streptophyta</taxon>
        <taxon>Embryophyta</taxon>
        <taxon>Tracheophyta</taxon>
        <taxon>Spermatophyta</taxon>
        <taxon>Magnoliopsida</taxon>
        <taxon>eudicotyledons</taxon>
        <taxon>Gunneridae</taxon>
        <taxon>Pentapetalae</taxon>
        <taxon>asterids</taxon>
        <taxon>campanulids</taxon>
        <taxon>Asterales</taxon>
        <taxon>Asteraceae</taxon>
        <taxon>Asteroideae</taxon>
        <taxon>Heliantheae alliance</taxon>
        <taxon>Millerieae</taxon>
        <taxon>Smallanthus</taxon>
    </lineage>
</organism>
<proteinExistence type="predicted"/>
<accession>A0ACB9C8N9</accession>